<evidence type="ECO:0000313" key="2">
    <source>
        <dbReference type="EMBL" id="ONK25805.1"/>
    </source>
</evidence>
<name>A0AB36JPA1_9STRE</name>
<evidence type="ECO:0000313" key="5">
    <source>
        <dbReference type="Proteomes" id="UP000188946"/>
    </source>
</evidence>
<dbReference type="EMBL" id="MSPR01000001">
    <property type="protein sequence ID" value="ONK30970.1"/>
    <property type="molecule type" value="Genomic_DNA"/>
</dbReference>
<organism evidence="2 4">
    <name type="scientific">Streptococcus azizii</name>
    <dbReference type="NCBI Taxonomy" id="1579424"/>
    <lineage>
        <taxon>Bacteria</taxon>
        <taxon>Bacillati</taxon>
        <taxon>Bacillota</taxon>
        <taxon>Bacilli</taxon>
        <taxon>Lactobacillales</taxon>
        <taxon>Streptococcaceae</taxon>
        <taxon>Streptococcus</taxon>
    </lineage>
</organism>
<evidence type="ECO:0000313" key="3">
    <source>
        <dbReference type="EMBL" id="ONK30970.1"/>
    </source>
</evidence>
<protein>
    <recommendedName>
        <fullName evidence="1">N-acetyltransferase domain-containing protein</fullName>
    </recommendedName>
</protein>
<dbReference type="GO" id="GO:0016747">
    <property type="term" value="F:acyltransferase activity, transferring groups other than amino-acyl groups"/>
    <property type="evidence" value="ECO:0007669"/>
    <property type="project" value="InterPro"/>
</dbReference>
<dbReference type="InterPro" id="IPR000182">
    <property type="entry name" value="GNAT_dom"/>
</dbReference>
<dbReference type="InterPro" id="IPR016181">
    <property type="entry name" value="Acyl_CoA_acyltransferase"/>
</dbReference>
<proteinExistence type="predicted"/>
<dbReference type="Proteomes" id="UP000188600">
    <property type="component" value="Unassembled WGS sequence"/>
</dbReference>
<evidence type="ECO:0000313" key="4">
    <source>
        <dbReference type="Proteomes" id="UP000188600"/>
    </source>
</evidence>
<dbReference type="PROSITE" id="PS51186">
    <property type="entry name" value="GNAT"/>
    <property type="match status" value="1"/>
</dbReference>
<dbReference type="EMBL" id="MSPT01000021">
    <property type="protein sequence ID" value="ONK25805.1"/>
    <property type="molecule type" value="Genomic_DNA"/>
</dbReference>
<dbReference type="RefSeq" id="WP_076995076.1">
    <property type="nucleotide sequence ID" value="NZ_MSPR01000001.1"/>
</dbReference>
<gene>
    <name evidence="3" type="ORF">BVE84_00165</name>
    <name evidence="2" type="ORF">BVE86_09250</name>
</gene>
<keyword evidence="5" id="KW-1185">Reference proteome</keyword>
<sequence length="172" mass="19029">MIDVLVRTAKQEDFKTIYCLVQEAFLSAAHSDGQEQELVKRIWESSDYLSDLSLVAEINGEIVGYLLLSKVKIATAVALALDPLAVRPDVQKMGVGTRLITVAHQRARQAGYQAILVLGDDRYYSAFGYQSAIEKGIVPPFDVPAPYFMIYELTTEPATLQGVVQYPPEFGI</sequence>
<dbReference type="Proteomes" id="UP000188946">
    <property type="component" value="Unassembled WGS sequence"/>
</dbReference>
<feature type="domain" description="N-acetyltransferase" evidence="1">
    <location>
        <begin position="4"/>
        <end position="154"/>
    </location>
</feature>
<dbReference type="CDD" id="cd04301">
    <property type="entry name" value="NAT_SF"/>
    <property type="match status" value="1"/>
</dbReference>
<accession>A0AB36JPA1</accession>
<dbReference type="AlphaFoldDB" id="A0AB36JPA1"/>
<evidence type="ECO:0000259" key="1">
    <source>
        <dbReference type="PROSITE" id="PS51186"/>
    </source>
</evidence>
<dbReference type="Pfam" id="PF00583">
    <property type="entry name" value="Acetyltransf_1"/>
    <property type="match status" value="1"/>
</dbReference>
<dbReference type="SUPFAM" id="SSF55729">
    <property type="entry name" value="Acyl-CoA N-acyltransferases (Nat)"/>
    <property type="match status" value="1"/>
</dbReference>
<comment type="caution">
    <text evidence="2">The sequence shown here is derived from an EMBL/GenBank/DDBJ whole genome shotgun (WGS) entry which is preliminary data.</text>
</comment>
<dbReference type="Gene3D" id="3.40.630.30">
    <property type="match status" value="1"/>
</dbReference>
<reference evidence="4 5" key="1">
    <citation type="submission" date="2016-12" db="EMBL/GenBank/DDBJ databases">
        <authorList>
            <person name="Gulvik C.A."/>
        </authorList>
    </citation>
    <scope>NUCLEOTIDE SEQUENCE [LARGE SCALE GENOMIC DNA]</scope>
    <source>
        <strain evidence="3 5">12-5202</strain>
        <strain evidence="2 4">12-5291</strain>
    </source>
</reference>